<dbReference type="KEGG" id="nai:NECAME_11582"/>
<name>W2T6G3_NECAM</name>
<proteinExistence type="predicted"/>
<dbReference type="Proteomes" id="UP000053676">
    <property type="component" value="Unassembled WGS sequence"/>
</dbReference>
<gene>
    <name evidence="1" type="ORF">NECAME_11582</name>
</gene>
<evidence type="ECO:0000313" key="1">
    <source>
        <dbReference type="EMBL" id="ETN76577.1"/>
    </source>
</evidence>
<evidence type="ECO:0000313" key="2">
    <source>
        <dbReference type="Proteomes" id="UP000053676"/>
    </source>
</evidence>
<keyword evidence="2" id="KW-1185">Reference proteome</keyword>
<organism evidence="1 2">
    <name type="scientific">Necator americanus</name>
    <name type="common">Human hookworm</name>
    <dbReference type="NCBI Taxonomy" id="51031"/>
    <lineage>
        <taxon>Eukaryota</taxon>
        <taxon>Metazoa</taxon>
        <taxon>Ecdysozoa</taxon>
        <taxon>Nematoda</taxon>
        <taxon>Chromadorea</taxon>
        <taxon>Rhabditida</taxon>
        <taxon>Rhabditina</taxon>
        <taxon>Rhabditomorpha</taxon>
        <taxon>Strongyloidea</taxon>
        <taxon>Ancylostomatidae</taxon>
        <taxon>Bunostominae</taxon>
        <taxon>Necator</taxon>
    </lineage>
</organism>
<dbReference type="EMBL" id="KI660219">
    <property type="protein sequence ID" value="ETN76577.1"/>
    <property type="molecule type" value="Genomic_DNA"/>
</dbReference>
<sequence>MDYRQLQPQINWPPIVDCAIAEVYRHQVVGRLPADVTVDRLGVKIFQRILVERMRTHVQNTYHSTVH</sequence>
<protein>
    <submittedName>
        <fullName evidence="1">Uncharacterized protein</fullName>
    </submittedName>
</protein>
<dbReference type="AlphaFoldDB" id="W2T6G3"/>
<accession>W2T6G3</accession>
<reference evidence="2" key="1">
    <citation type="journal article" date="2014" name="Nat. Genet.">
        <title>Genome of the human hookworm Necator americanus.</title>
        <authorList>
            <person name="Tang Y.T."/>
            <person name="Gao X."/>
            <person name="Rosa B.A."/>
            <person name="Abubucker S."/>
            <person name="Hallsworth-Pepin K."/>
            <person name="Martin J."/>
            <person name="Tyagi R."/>
            <person name="Heizer E."/>
            <person name="Zhang X."/>
            <person name="Bhonagiri-Palsikar V."/>
            <person name="Minx P."/>
            <person name="Warren W.C."/>
            <person name="Wang Q."/>
            <person name="Zhan B."/>
            <person name="Hotez P.J."/>
            <person name="Sternberg P.W."/>
            <person name="Dougall A."/>
            <person name="Gaze S.T."/>
            <person name="Mulvenna J."/>
            <person name="Sotillo J."/>
            <person name="Ranganathan S."/>
            <person name="Rabelo E.M."/>
            <person name="Wilson R.K."/>
            <person name="Felgner P.L."/>
            <person name="Bethony J."/>
            <person name="Hawdon J.M."/>
            <person name="Gasser R.B."/>
            <person name="Loukas A."/>
            <person name="Mitreva M."/>
        </authorList>
    </citation>
    <scope>NUCLEOTIDE SEQUENCE [LARGE SCALE GENOMIC DNA]</scope>
</reference>